<reference evidence="2" key="1">
    <citation type="journal article" date="2019" name="Toxins">
        <title>Detection of Abrin-Like and Prepropulchellin-Like Toxin Genes and Transcripts Using Whole Genome Sequencing and Full-Length Transcript Sequencing of Abrus precatorius.</title>
        <authorList>
            <person name="Hovde B.T."/>
            <person name="Daligault H.E."/>
            <person name="Hanschen E.R."/>
            <person name="Kunde Y.A."/>
            <person name="Johnson M.B."/>
            <person name="Starkenburg S.R."/>
            <person name="Johnson S.L."/>
        </authorList>
    </citation>
    <scope>NUCLEOTIDE SEQUENCE [LARGE SCALE GENOMIC DNA]</scope>
</reference>
<keyword evidence="1" id="KW-0472">Membrane</keyword>
<protein>
    <submittedName>
        <fullName evidence="3">Uncharacterized protein LOC113855139</fullName>
    </submittedName>
</protein>
<keyword evidence="2" id="KW-1185">Reference proteome</keyword>
<gene>
    <name evidence="3" type="primary">LOC113855139</name>
</gene>
<feature type="transmembrane region" description="Helical" evidence="1">
    <location>
        <begin position="146"/>
        <end position="167"/>
    </location>
</feature>
<evidence type="ECO:0000313" key="3">
    <source>
        <dbReference type="RefSeq" id="XP_027342440.1"/>
    </source>
</evidence>
<dbReference type="RefSeq" id="XP_027342440.1">
    <property type="nucleotide sequence ID" value="XM_027486639.1"/>
</dbReference>
<evidence type="ECO:0000313" key="2">
    <source>
        <dbReference type="Proteomes" id="UP000694853"/>
    </source>
</evidence>
<keyword evidence="1" id="KW-0812">Transmembrane</keyword>
<dbReference type="PANTHER" id="PTHR36743">
    <property type="entry name" value="OS04G0495300 PROTEIN"/>
    <property type="match status" value="1"/>
</dbReference>
<name>A0A8B8KF61_ABRPR</name>
<keyword evidence="1" id="KW-1133">Transmembrane helix</keyword>
<dbReference type="PANTHER" id="PTHR36743:SF1">
    <property type="entry name" value="OS04G0495300 PROTEIN"/>
    <property type="match status" value="1"/>
</dbReference>
<evidence type="ECO:0000256" key="1">
    <source>
        <dbReference type="SAM" id="Phobius"/>
    </source>
</evidence>
<reference evidence="3" key="2">
    <citation type="submission" date="2025-08" db="UniProtKB">
        <authorList>
            <consortium name="RefSeq"/>
        </authorList>
    </citation>
    <scope>IDENTIFICATION</scope>
    <source>
        <tissue evidence="3">Young leaves</tissue>
    </source>
</reference>
<dbReference type="KEGG" id="aprc:113855139"/>
<dbReference type="GeneID" id="113855139"/>
<accession>A0A8B8KF61</accession>
<sequence length="168" mass="17989">MGLSASKRVKNSLANSDEFDSACDSAFAHCLSLTQHAFEGVLPYQLKTASDYIHANTSHPLIHKWLPTPPDRSQVDSALRHVSSPNHDPDPDPDHILRPLLFKNWAHQLYTDAVLSAAGKALMLRVPVGVAGILGIGAVTRPAPQLVGTFVGAYSLGVALSIFLGLFA</sequence>
<organism evidence="2 3">
    <name type="scientific">Abrus precatorius</name>
    <name type="common">Indian licorice</name>
    <name type="synonym">Glycine abrus</name>
    <dbReference type="NCBI Taxonomy" id="3816"/>
    <lineage>
        <taxon>Eukaryota</taxon>
        <taxon>Viridiplantae</taxon>
        <taxon>Streptophyta</taxon>
        <taxon>Embryophyta</taxon>
        <taxon>Tracheophyta</taxon>
        <taxon>Spermatophyta</taxon>
        <taxon>Magnoliopsida</taxon>
        <taxon>eudicotyledons</taxon>
        <taxon>Gunneridae</taxon>
        <taxon>Pentapetalae</taxon>
        <taxon>rosids</taxon>
        <taxon>fabids</taxon>
        <taxon>Fabales</taxon>
        <taxon>Fabaceae</taxon>
        <taxon>Papilionoideae</taxon>
        <taxon>50 kb inversion clade</taxon>
        <taxon>NPAAA clade</taxon>
        <taxon>indigoferoid/millettioid clade</taxon>
        <taxon>Abreae</taxon>
        <taxon>Abrus</taxon>
    </lineage>
</organism>
<feature type="transmembrane region" description="Helical" evidence="1">
    <location>
        <begin position="122"/>
        <end position="140"/>
    </location>
</feature>
<dbReference type="AlphaFoldDB" id="A0A8B8KF61"/>
<dbReference type="Proteomes" id="UP000694853">
    <property type="component" value="Unplaced"/>
</dbReference>
<dbReference type="OrthoDB" id="1885878at2759"/>
<proteinExistence type="predicted"/>